<keyword evidence="2" id="KW-0472">Membrane</keyword>
<organism evidence="3 4">
    <name type="scientific">Brachybacterium avium</name>
    <dbReference type="NCBI Taxonomy" id="2017485"/>
    <lineage>
        <taxon>Bacteria</taxon>
        <taxon>Bacillati</taxon>
        <taxon>Actinomycetota</taxon>
        <taxon>Actinomycetes</taxon>
        <taxon>Micrococcales</taxon>
        <taxon>Dermabacteraceae</taxon>
        <taxon>Brachybacterium</taxon>
    </lineage>
</organism>
<name>A0A220UDC3_9MICO</name>
<dbReference type="KEGG" id="brv:CFK39_09415"/>
<evidence type="ECO:0000256" key="2">
    <source>
        <dbReference type="SAM" id="Phobius"/>
    </source>
</evidence>
<feature type="transmembrane region" description="Helical" evidence="2">
    <location>
        <begin position="63"/>
        <end position="84"/>
    </location>
</feature>
<proteinExistence type="predicted"/>
<evidence type="ECO:0000256" key="1">
    <source>
        <dbReference type="SAM" id="MobiDB-lite"/>
    </source>
</evidence>
<dbReference type="Proteomes" id="UP000198398">
    <property type="component" value="Chromosome"/>
</dbReference>
<keyword evidence="4" id="KW-1185">Reference proteome</keyword>
<dbReference type="RefSeq" id="WP_089065241.1">
    <property type="nucleotide sequence ID" value="NZ_CP022316.1"/>
</dbReference>
<protein>
    <recommendedName>
        <fullName evidence="5">DUF4878 domain-containing protein</fullName>
    </recommendedName>
</protein>
<evidence type="ECO:0008006" key="5">
    <source>
        <dbReference type="Google" id="ProtNLM"/>
    </source>
</evidence>
<sequence length="415" mass="43689">MGERGRDRSRGRPLPLGWDEEAVPADLGASTSRPVPGPGGDGEAASAPASHGWSRLSRRSRRLIALGAVLVLVGGLLIALPRLLGAATGPEQVTREFLQAVVDGDLETVRAHTQDARGVSTAALTAEVLTGAEDRLDSFEIRHVAVEAGTATVTAALRTGTESREGTFTLTSSEVGAFSPTVWELAPVALPELQIDLTPGVQEIEIEGVTLPVEDLLMNREEHAPRIAVQLLPGTYDISVPQVTPWTEVPQRALEVPAAFEKSEISVHDLQLVLADDARAEVQRQADAMLEDCAASTSSIPEGCPFAAWGTQEDTPGTWTLTSSPRIESLPIAAFLWTLQGAGTAEFTPAGDAEPIEVPFTVSGTAAISGQGALQVSVPAEDSEHYGYCTDAENGYITGVVVLEEPGQDFSSECA</sequence>
<keyword evidence="2" id="KW-1133">Transmembrane helix</keyword>
<dbReference type="AlphaFoldDB" id="A0A220UDC3"/>
<feature type="compositionally biased region" description="Basic and acidic residues" evidence="1">
    <location>
        <begin position="1"/>
        <end position="10"/>
    </location>
</feature>
<evidence type="ECO:0000313" key="4">
    <source>
        <dbReference type="Proteomes" id="UP000198398"/>
    </source>
</evidence>
<dbReference type="OrthoDB" id="4793709at2"/>
<keyword evidence="2" id="KW-0812">Transmembrane</keyword>
<accession>A0A220UDC3</accession>
<feature type="region of interest" description="Disordered" evidence="1">
    <location>
        <begin position="1"/>
        <end position="52"/>
    </location>
</feature>
<gene>
    <name evidence="3" type="ORF">CFK39_09415</name>
</gene>
<dbReference type="EMBL" id="CP022316">
    <property type="protein sequence ID" value="ASK66000.1"/>
    <property type="molecule type" value="Genomic_DNA"/>
</dbReference>
<evidence type="ECO:0000313" key="3">
    <source>
        <dbReference type="EMBL" id="ASK66000.1"/>
    </source>
</evidence>
<reference evidence="4" key="1">
    <citation type="submission" date="2017-07" db="EMBL/GenBank/DDBJ databases">
        <title>Brachybacterium sp. VR2415.</title>
        <authorList>
            <person name="Tak E.J."/>
            <person name="Bae J.-W."/>
        </authorList>
    </citation>
    <scope>NUCLEOTIDE SEQUENCE [LARGE SCALE GENOMIC DNA]</scope>
    <source>
        <strain evidence="4">VR2415</strain>
    </source>
</reference>